<dbReference type="Proteomes" id="UP000249829">
    <property type="component" value="Unassembled WGS sequence"/>
</dbReference>
<accession>A0A2V5H369</accession>
<reference evidence="1 2" key="1">
    <citation type="submission" date="2018-02" db="EMBL/GenBank/DDBJ databases">
        <title>The genomes of Aspergillus section Nigri reveals drivers in fungal speciation.</title>
        <authorList>
            <consortium name="DOE Joint Genome Institute"/>
            <person name="Vesth T.C."/>
            <person name="Nybo J."/>
            <person name="Theobald S."/>
            <person name="Brandl J."/>
            <person name="Frisvad J.C."/>
            <person name="Nielsen K.F."/>
            <person name="Lyhne E.K."/>
            <person name="Kogle M.E."/>
            <person name="Kuo A."/>
            <person name="Riley R."/>
            <person name="Clum A."/>
            <person name="Nolan M."/>
            <person name="Lipzen A."/>
            <person name="Salamov A."/>
            <person name="Henrissat B."/>
            <person name="Wiebenga A."/>
            <person name="De vries R.P."/>
            <person name="Grigoriev I.V."/>
            <person name="Mortensen U.H."/>
            <person name="Andersen M.R."/>
            <person name="Baker S.E."/>
        </authorList>
    </citation>
    <scope>NUCLEOTIDE SEQUENCE [LARGE SCALE GENOMIC DNA]</scope>
    <source>
        <strain evidence="1 2">CBS 115571</strain>
    </source>
</reference>
<proteinExistence type="predicted"/>
<dbReference type="EMBL" id="KZ825174">
    <property type="protein sequence ID" value="PYI16104.1"/>
    <property type="molecule type" value="Genomic_DNA"/>
</dbReference>
<protein>
    <submittedName>
        <fullName evidence="1">Uncharacterized protein</fullName>
    </submittedName>
</protein>
<keyword evidence="2" id="KW-1185">Reference proteome</keyword>
<dbReference type="OMA" id="KESIWAE"/>
<evidence type="ECO:0000313" key="2">
    <source>
        <dbReference type="Proteomes" id="UP000249829"/>
    </source>
</evidence>
<gene>
    <name evidence="1" type="ORF">BO99DRAFT_466488</name>
</gene>
<name>A0A2V5H369_ASPV1</name>
<evidence type="ECO:0000313" key="1">
    <source>
        <dbReference type="EMBL" id="PYI16104.1"/>
    </source>
</evidence>
<sequence length="157" mass="17869">MFLPSSTALTCQCPPSPRTTFNNPDPNIMSATSTLLLPDGRVPVKRIPDDCEWEAALPAFNDLWQEMREACPELVEVPMGGLMVRGHYARFVYGAPEGEPARFLGRDKLDFDLSRPEDCDKFIDRADVLKESIWAEGDWWEHTLEVLQRVVLEVRGY</sequence>
<organism evidence="1 2">
    <name type="scientific">Aspergillus violaceofuscus (strain CBS 115571)</name>
    <dbReference type="NCBI Taxonomy" id="1450538"/>
    <lineage>
        <taxon>Eukaryota</taxon>
        <taxon>Fungi</taxon>
        <taxon>Dikarya</taxon>
        <taxon>Ascomycota</taxon>
        <taxon>Pezizomycotina</taxon>
        <taxon>Eurotiomycetes</taxon>
        <taxon>Eurotiomycetidae</taxon>
        <taxon>Eurotiales</taxon>
        <taxon>Aspergillaceae</taxon>
        <taxon>Aspergillus</taxon>
    </lineage>
</organism>
<dbReference type="AlphaFoldDB" id="A0A2V5H369"/>